<dbReference type="KEGG" id="cmic:caldi_27070"/>
<dbReference type="GO" id="GO:0004252">
    <property type="term" value="F:serine-type endopeptidase activity"/>
    <property type="evidence" value="ECO:0007669"/>
    <property type="project" value="InterPro"/>
</dbReference>
<dbReference type="PANTHER" id="PTHR43343:SF3">
    <property type="entry name" value="PROTEASE DO-LIKE 8, CHLOROPLASTIC"/>
    <property type="match status" value="1"/>
</dbReference>
<dbReference type="Pfam" id="PF13180">
    <property type="entry name" value="PDZ_2"/>
    <property type="match status" value="1"/>
</dbReference>
<protein>
    <submittedName>
        <fullName evidence="4">Serine protease</fullName>
    </submittedName>
</protein>
<reference evidence="4" key="1">
    <citation type="submission" date="2022-03" db="EMBL/GenBank/DDBJ databases">
        <title>Complete genome sequence of Caldinitratiruptor microaerophilus.</title>
        <authorList>
            <person name="Mukaiyama R."/>
            <person name="Nishiyama T."/>
            <person name="Ueda K."/>
        </authorList>
    </citation>
    <scope>NUCLEOTIDE SEQUENCE</scope>
    <source>
        <strain evidence="4">JCM 16183</strain>
    </source>
</reference>
<sequence>MDAWSESHIRALERARSAVMHVAAFDPQEKSLTLGTGVILDNYHVVTSGQIAGMGDEVTVRTPEGRKFSAECIAVDPLYFVSVLRVQGRLPVEPPALAPDSEIVVGRVVLAVGFALGVELTASAGIVSASDHTVYRPERFPVDGLIVTDAAVHPGNVGGPLIDLEGRIVGLNGLAWVQGLSLAVRFSVAARLANQIIEYGSATHPWLGFSGQPEVIDPTVVQALELPADRGVVVQTLNPDGPAARAGLETMDMVVRIDDRPAIHLGQLRQVLAAHRPGERVPVTVLRGGELLELGFPVEEIPKLNKSG</sequence>
<dbReference type="Proteomes" id="UP001163687">
    <property type="component" value="Chromosome"/>
</dbReference>
<dbReference type="InterPro" id="IPR001478">
    <property type="entry name" value="PDZ"/>
</dbReference>
<dbReference type="PRINTS" id="PR00834">
    <property type="entry name" value="PROTEASES2C"/>
</dbReference>
<dbReference type="InterPro" id="IPR001940">
    <property type="entry name" value="Peptidase_S1C"/>
</dbReference>
<dbReference type="InterPro" id="IPR051201">
    <property type="entry name" value="Chloro_Bact_Ser_Proteases"/>
</dbReference>
<dbReference type="SUPFAM" id="SSF50156">
    <property type="entry name" value="PDZ domain-like"/>
    <property type="match status" value="1"/>
</dbReference>
<evidence type="ECO:0000256" key="2">
    <source>
        <dbReference type="ARBA" id="ARBA00022801"/>
    </source>
</evidence>
<dbReference type="EMBL" id="AP025628">
    <property type="protein sequence ID" value="BDG61617.1"/>
    <property type="molecule type" value="Genomic_DNA"/>
</dbReference>
<dbReference type="SUPFAM" id="SSF50494">
    <property type="entry name" value="Trypsin-like serine proteases"/>
    <property type="match status" value="1"/>
</dbReference>
<evidence type="ECO:0000313" key="5">
    <source>
        <dbReference type="Proteomes" id="UP001163687"/>
    </source>
</evidence>
<dbReference type="Gene3D" id="2.30.42.10">
    <property type="match status" value="1"/>
</dbReference>
<keyword evidence="2" id="KW-0378">Hydrolase</keyword>
<dbReference type="Gene3D" id="2.40.10.120">
    <property type="match status" value="1"/>
</dbReference>
<dbReference type="InterPro" id="IPR036034">
    <property type="entry name" value="PDZ_sf"/>
</dbReference>
<dbReference type="SMART" id="SM00228">
    <property type="entry name" value="PDZ"/>
    <property type="match status" value="1"/>
</dbReference>
<keyword evidence="5" id="KW-1185">Reference proteome</keyword>
<dbReference type="GO" id="GO:0006508">
    <property type="term" value="P:proteolysis"/>
    <property type="evidence" value="ECO:0007669"/>
    <property type="project" value="UniProtKB-KW"/>
</dbReference>
<dbReference type="Pfam" id="PF13365">
    <property type="entry name" value="Trypsin_2"/>
    <property type="match status" value="1"/>
</dbReference>
<evidence type="ECO:0000313" key="4">
    <source>
        <dbReference type="EMBL" id="BDG61617.1"/>
    </source>
</evidence>
<name>A0AA35CPI1_9FIRM</name>
<dbReference type="InterPro" id="IPR009003">
    <property type="entry name" value="Peptidase_S1_PA"/>
</dbReference>
<gene>
    <name evidence="4" type="ORF">caldi_27070</name>
</gene>
<dbReference type="PANTHER" id="PTHR43343">
    <property type="entry name" value="PEPTIDASE S12"/>
    <property type="match status" value="1"/>
</dbReference>
<evidence type="ECO:0000259" key="3">
    <source>
        <dbReference type="SMART" id="SM00228"/>
    </source>
</evidence>
<keyword evidence="1 4" id="KW-0645">Protease</keyword>
<evidence type="ECO:0000256" key="1">
    <source>
        <dbReference type="ARBA" id="ARBA00022670"/>
    </source>
</evidence>
<feature type="domain" description="PDZ" evidence="3">
    <location>
        <begin position="205"/>
        <end position="289"/>
    </location>
</feature>
<proteinExistence type="predicted"/>
<dbReference type="AlphaFoldDB" id="A0AA35CPI1"/>
<accession>A0AA35CPI1</accession>
<organism evidence="4 5">
    <name type="scientific">Caldinitratiruptor microaerophilus</name>
    <dbReference type="NCBI Taxonomy" id="671077"/>
    <lineage>
        <taxon>Bacteria</taxon>
        <taxon>Bacillati</taxon>
        <taxon>Bacillota</taxon>
        <taxon>Clostridia</taxon>
        <taxon>Eubacteriales</taxon>
        <taxon>Symbiobacteriaceae</taxon>
        <taxon>Caldinitratiruptor</taxon>
    </lineage>
</organism>